<dbReference type="RefSeq" id="WP_378962715.1">
    <property type="nucleotide sequence ID" value="NZ_JBHRXC010000016.1"/>
</dbReference>
<evidence type="ECO:0000313" key="8">
    <source>
        <dbReference type="Proteomes" id="UP001595792"/>
    </source>
</evidence>
<dbReference type="Proteomes" id="UP001595792">
    <property type="component" value="Unassembled WGS sequence"/>
</dbReference>
<dbReference type="InterPro" id="IPR022791">
    <property type="entry name" value="L-PG_synthase/AglD"/>
</dbReference>
<keyword evidence="3 6" id="KW-0812">Transmembrane</keyword>
<evidence type="ECO:0000256" key="4">
    <source>
        <dbReference type="ARBA" id="ARBA00022989"/>
    </source>
</evidence>
<keyword evidence="8" id="KW-1185">Reference proteome</keyword>
<keyword evidence="5 6" id="KW-0472">Membrane</keyword>
<evidence type="ECO:0000256" key="1">
    <source>
        <dbReference type="ARBA" id="ARBA00004651"/>
    </source>
</evidence>
<protein>
    <submittedName>
        <fullName evidence="7">Lysylphosphatidylglycerol synthase transmembrane domain-containing protein</fullName>
    </submittedName>
</protein>
<gene>
    <name evidence="7" type="ORF">ACFOUY_18410</name>
</gene>
<evidence type="ECO:0000256" key="3">
    <source>
        <dbReference type="ARBA" id="ARBA00022692"/>
    </source>
</evidence>
<evidence type="ECO:0000256" key="2">
    <source>
        <dbReference type="ARBA" id="ARBA00022475"/>
    </source>
</evidence>
<sequence>MTFSLKSALKYLILFFIGVGILYLAFKGQDLSGIWLEIKNANFLWVVVSAIALWIAHVLRALRWRMLYQSINYKVGFWHTYHAVIIGYLANLALPRFGEIGRCSVMLKTEKVPMFSSIGTVITERLIDVLVLLLCTILMLIFQYSLVSDFIYNSVYLSLIIKFKSLDYFWLIGIGILVVLLLILAIYFLKKKLSNKFLRILVGLKQGFNSYSKLKNKLLFVIYTFGIWIFYCLSMYLAFSSIQITNNLGFSAAFTALVFSSFAMVAPVQGGIGVFHWMVAQALVLYSLSFKDGLAYATIIHSSQILLTLVLGSISVLFVIAKKQPKIT</sequence>
<evidence type="ECO:0000313" key="7">
    <source>
        <dbReference type="EMBL" id="MFC4198685.1"/>
    </source>
</evidence>
<reference evidence="8" key="1">
    <citation type="journal article" date="2019" name="Int. J. Syst. Evol. Microbiol.">
        <title>The Global Catalogue of Microorganisms (GCM) 10K type strain sequencing project: providing services to taxonomists for standard genome sequencing and annotation.</title>
        <authorList>
            <consortium name="The Broad Institute Genomics Platform"/>
            <consortium name="The Broad Institute Genome Sequencing Center for Infectious Disease"/>
            <person name="Wu L."/>
            <person name="Ma J."/>
        </authorList>
    </citation>
    <scope>NUCLEOTIDE SEQUENCE [LARGE SCALE GENOMIC DNA]</scope>
    <source>
        <strain evidence="8">CCM 8689</strain>
    </source>
</reference>
<dbReference type="PANTHER" id="PTHR39087">
    <property type="entry name" value="UPF0104 MEMBRANE PROTEIN MJ1595"/>
    <property type="match status" value="1"/>
</dbReference>
<feature type="transmembrane region" description="Helical" evidence="6">
    <location>
        <begin position="42"/>
        <end position="62"/>
    </location>
</feature>
<feature type="transmembrane region" description="Helical" evidence="6">
    <location>
        <begin position="294"/>
        <end position="321"/>
    </location>
</feature>
<feature type="transmembrane region" description="Helical" evidence="6">
    <location>
        <begin position="218"/>
        <end position="242"/>
    </location>
</feature>
<name>A0ABV8NS75_9SPHI</name>
<comment type="subcellular location">
    <subcellularLocation>
        <location evidence="1">Cell membrane</location>
        <topology evidence="1">Multi-pass membrane protein</topology>
    </subcellularLocation>
</comment>
<proteinExistence type="predicted"/>
<evidence type="ECO:0000256" key="5">
    <source>
        <dbReference type="ARBA" id="ARBA00023136"/>
    </source>
</evidence>
<feature type="transmembrane region" description="Helical" evidence="6">
    <location>
        <begin position="126"/>
        <end position="148"/>
    </location>
</feature>
<evidence type="ECO:0000256" key="6">
    <source>
        <dbReference type="SAM" id="Phobius"/>
    </source>
</evidence>
<dbReference type="Pfam" id="PF03706">
    <property type="entry name" value="LPG_synthase_TM"/>
    <property type="match status" value="1"/>
</dbReference>
<dbReference type="PANTHER" id="PTHR39087:SF2">
    <property type="entry name" value="UPF0104 MEMBRANE PROTEIN MJ1595"/>
    <property type="match status" value="1"/>
</dbReference>
<keyword evidence="4 6" id="KW-1133">Transmembrane helix</keyword>
<feature type="transmembrane region" description="Helical" evidence="6">
    <location>
        <begin position="168"/>
        <end position="189"/>
    </location>
</feature>
<dbReference type="NCBIfam" id="TIGR00374">
    <property type="entry name" value="flippase-like domain"/>
    <property type="match status" value="1"/>
</dbReference>
<comment type="caution">
    <text evidence="7">The sequence shown here is derived from an EMBL/GenBank/DDBJ whole genome shotgun (WGS) entry which is preliminary data.</text>
</comment>
<feature type="transmembrane region" description="Helical" evidence="6">
    <location>
        <begin position="7"/>
        <end position="26"/>
    </location>
</feature>
<dbReference type="EMBL" id="JBHSBY010000142">
    <property type="protein sequence ID" value="MFC4198685.1"/>
    <property type="molecule type" value="Genomic_DNA"/>
</dbReference>
<organism evidence="7 8">
    <name type="scientific">Pedobacter jamesrossensis</name>
    <dbReference type="NCBI Taxonomy" id="1908238"/>
    <lineage>
        <taxon>Bacteria</taxon>
        <taxon>Pseudomonadati</taxon>
        <taxon>Bacteroidota</taxon>
        <taxon>Sphingobacteriia</taxon>
        <taxon>Sphingobacteriales</taxon>
        <taxon>Sphingobacteriaceae</taxon>
        <taxon>Pedobacter</taxon>
    </lineage>
</organism>
<accession>A0ABV8NS75</accession>
<keyword evidence="2" id="KW-1003">Cell membrane</keyword>